<feature type="compositionally biased region" description="Polar residues" evidence="1">
    <location>
        <begin position="217"/>
        <end position="232"/>
    </location>
</feature>
<accession>A0A2P2QL83</accession>
<name>A0A2P2QL83_RHIMU</name>
<feature type="compositionally biased region" description="Basic residues" evidence="1">
    <location>
        <begin position="75"/>
        <end position="88"/>
    </location>
</feature>
<protein>
    <submittedName>
        <fullName evidence="2">Uncharacterized protein</fullName>
    </submittedName>
</protein>
<feature type="compositionally biased region" description="Basic and acidic residues" evidence="1">
    <location>
        <begin position="134"/>
        <end position="148"/>
    </location>
</feature>
<feature type="compositionally biased region" description="Low complexity" evidence="1">
    <location>
        <begin position="21"/>
        <end position="36"/>
    </location>
</feature>
<sequence length="410" mass="44053">MDSTKRVAKANQEQEGRQVLSPSSSGRRSRSSASNSPEFEFWMVRNPSFPQPNLVSADELFVDGVLLPLHLLHPSNHHQHQHHHHHQRQQPDPPDPLPGPPTSLPDPEPEISPASITAAEPTTTNTSSLTSSKRWRDILFNKKGEKKTGSASGTGKKNQEDKDRDKDREKKREKKCHSRGSSSAELNIINIWPFSRSRSAGNSGFRPRLFPAAGTRKASSAPCSRSNSAGESKSSRKWPSSPGRPGVHLGRSSPVWQVRRSGGSNSNVRSNGFQFNHHDPLLGVGGRSGEKGPGKKEATEPRRSKSSNSCGGGGGSNNDGAGGGGSKVKAKALKMNVPPMCDGYRNQLSCGNEENSTIGVDGRSNRGGVKNGNTGRSGNNSNYLGNGNGNGGHIFNLRTLFSKKKGLLMV</sequence>
<feature type="region of interest" description="Disordered" evidence="1">
    <location>
        <begin position="1"/>
        <end position="36"/>
    </location>
</feature>
<evidence type="ECO:0000313" key="2">
    <source>
        <dbReference type="EMBL" id="MBX67733.1"/>
    </source>
</evidence>
<proteinExistence type="predicted"/>
<feature type="compositionally biased region" description="Low complexity" evidence="1">
    <location>
        <begin position="122"/>
        <end position="132"/>
    </location>
</feature>
<feature type="compositionally biased region" description="Basic and acidic residues" evidence="1">
    <location>
        <begin position="288"/>
        <end position="303"/>
    </location>
</feature>
<feature type="region of interest" description="Disordered" evidence="1">
    <location>
        <begin position="355"/>
        <end position="383"/>
    </location>
</feature>
<feature type="region of interest" description="Disordered" evidence="1">
    <location>
        <begin position="75"/>
        <end position="182"/>
    </location>
</feature>
<feature type="compositionally biased region" description="Gly residues" evidence="1">
    <location>
        <begin position="310"/>
        <end position="326"/>
    </location>
</feature>
<reference evidence="2" key="1">
    <citation type="submission" date="2018-02" db="EMBL/GenBank/DDBJ databases">
        <title>Rhizophora mucronata_Transcriptome.</title>
        <authorList>
            <person name="Meera S.P."/>
            <person name="Sreeshan A."/>
            <person name="Augustine A."/>
        </authorList>
    </citation>
    <scope>NUCLEOTIDE SEQUENCE</scope>
    <source>
        <tissue evidence="2">Leaf</tissue>
    </source>
</reference>
<feature type="compositionally biased region" description="Pro residues" evidence="1">
    <location>
        <begin position="91"/>
        <end position="106"/>
    </location>
</feature>
<feature type="compositionally biased region" description="Low complexity" evidence="1">
    <location>
        <begin position="371"/>
        <end position="383"/>
    </location>
</feature>
<feature type="compositionally biased region" description="Low complexity" evidence="1">
    <location>
        <begin position="258"/>
        <end position="272"/>
    </location>
</feature>
<organism evidence="2">
    <name type="scientific">Rhizophora mucronata</name>
    <name type="common">Asiatic mangrove</name>
    <dbReference type="NCBI Taxonomy" id="61149"/>
    <lineage>
        <taxon>Eukaryota</taxon>
        <taxon>Viridiplantae</taxon>
        <taxon>Streptophyta</taxon>
        <taxon>Embryophyta</taxon>
        <taxon>Tracheophyta</taxon>
        <taxon>Spermatophyta</taxon>
        <taxon>Magnoliopsida</taxon>
        <taxon>eudicotyledons</taxon>
        <taxon>Gunneridae</taxon>
        <taxon>Pentapetalae</taxon>
        <taxon>rosids</taxon>
        <taxon>fabids</taxon>
        <taxon>Malpighiales</taxon>
        <taxon>Rhizophoraceae</taxon>
        <taxon>Rhizophora</taxon>
    </lineage>
</organism>
<dbReference type="AlphaFoldDB" id="A0A2P2QL83"/>
<dbReference type="EMBL" id="GGEC01087249">
    <property type="protein sequence ID" value="MBX67733.1"/>
    <property type="molecule type" value="Transcribed_RNA"/>
</dbReference>
<feature type="compositionally biased region" description="Basic and acidic residues" evidence="1">
    <location>
        <begin position="157"/>
        <end position="170"/>
    </location>
</feature>
<dbReference type="PANTHER" id="PTHR35132">
    <property type="entry name" value="SERINE/ARGININE REPETITIVE MATRIX-LIKE PROTEIN"/>
    <property type="match status" value="1"/>
</dbReference>
<evidence type="ECO:0000256" key="1">
    <source>
        <dbReference type="SAM" id="MobiDB-lite"/>
    </source>
</evidence>
<feature type="region of interest" description="Disordered" evidence="1">
    <location>
        <begin position="213"/>
        <end position="327"/>
    </location>
</feature>
<dbReference type="PANTHER" id="PTHR35132:SF1">
    <property type="entry name" value="SERINE_ARGININE REPETITIVE MATRIX-LIKE PROTEIN"/>
    <property type="match status" value="1"/>
</dbReference>